<keyword evidence="1" id="KW-1133">Transmembrane helix</keyword>
<name>A0A0A9XRP0_LYGHE</name>
<reference evidence="3" key="2">
    <citation type="submission" date="2014-07" db="EMBL/GenBank/DDBJ databases">
        <authorList>
            <person name="Hull J."/>
        </authorList>
    </citation>
    <scope>NUCLEOTIDE SEQUENCE</scope>
</reference>
<accession>A0A0A9XRP0</accession>
<feature type="chain" id="PRO_5007389734" evidence="2">
    <location>
        <begin position="22"/>
        <end position="124"/>
    </location>
</feature>
<dbReference type="EMBL" id="GBHO01023859">
    <property type="protein sequence ID" value="JAG19745.1"/>
    <property type="molecule type" value="Transcribed_RNA"/>
</dbReference>
<evidence type="ECO:0000313" key="4">
    <source>
        <dbReference type="EMBL" id="JAQ03061.1"/>
    </source>
</evidence>
<evidence type="ECO:0000313" key="3">
    <source>
        <dbReference type="EMBL" id="JAG19745.1"/>
    </source>
</evidence>
<sequence length="124" mass="14043">MALRASLAFCVLVLALHDVQGMQCQRKQADGEGWVVSKLEDLIINCPRPLIDGESKSYCCYSDNYRSFDCCTFSDFIVSPLFLFYCSIVFCIIVALLAICCIIKFFALILEMCCGIVNYLHRKL</sequence>
<feature type="transmembrane region" description="Helical" evidence="1">
    <location>
        <begin position="82"/>
        <end position="110"/>
    </location>
</feature>
<keyword evidence="1" id="KW-0812">Transmembrane</keyword>
<reference evidence="4" key="3">
    <citation type="journal article" date="2016" name="Gigascience">
        <title>De novo construction of an expanded transcriptome assembly for the western tarnished plant bug, Lygus hesperus.</title>
        <authorList>
            <person name="Tassone E.E."/>
            <person name="Geib S.M."/>
            <person name="Hall B."/>
            <person name="Fabrick J.A."/>
            <person name="Brent C.S."/>
            <person name="Hull J.J."/>
        </authorList>
    </citation>
    <scope>NUCLEOTIDE SEQUENCE</scope>
</reference>
<evidence type="ECO:0000256" key="2">
    <source>
        <dbReference type="SAM" id="SignalP"/>
    </source>
</evidence>
<feature type="signal peptide" evidence="2">
    <location>
        <begin position="1"/>
        <end position="21"/>
    </location>
</feature>
<keyword evidence="1" id="KW-0472">Membrane</keyword>
<keyword evidence="2" id="KW-0732">Signal</keyword>
<reference evidence="3" key="1">
    <citation type="journal article" date="2014" name="PLoS ONE">
        <title>Transcriptome-Based Identification of ABC Transporters in the Western Tarnished Plant Bug Lygus hesperus.</title>
        <authorList>
            <person name="Hull J.J."/>
            <person name="Chaney K."/>
            <person name="Geib S.M."/>
            <person name="Fabrick J.A."/>
            <person name="Brent C.S."/>
            <person name="Walsh D."/>
            <person name="Lavine L.C."/>
        </authorList>
    </citation>
    <scope>NUCLEOTIDE SEQUENCE</scope>
</reference>
<proteinExistence type="predicted"/>
<gene>
    <name evidence="3" type="primary">BDP1_1</name>
    <name evidence="3" type="ORF">CM83_37326</name>
    <name evidence="4" type="ORF">g.40096</name>
</gene>
<protein>
    <submittedName>
        <fullName evidence="3">Transcription factor TFIIIB component B</fullName>
    </submittedName>
</protein>
<evidence type="ECO:0000256" key="1">
    <source>
        <dbReference type="SAM" id="Phobius"/>
    </source>
</evidence>
<organism evidence="3">
    <name type="scientific">Lygus hesperus</name>
    <name type="common">Western plant bug</name>
    <dbReference type="NCBI Taxonomy" id="30085"/>
    <lineage>
        <taxon>Eukaryota</taxon>
        <taxon>Metazoa</taxon>
        <taxon>Ecdysozoa</taxon>
        <taxon>Arthropoda</taxon>
        <taxon>Hexapoda</taxon>
        <taxon>Insecta</taxon>
        <taxon>Pterygota</taxon>
        <taxon>Neoptera</taxon>
        <taxon>Paraneoptera</taxon>
        <taxon>Hemiptera</taxon>
        <taxon>Heteroptera</taxon>
        <taxon>Panheteroptera</taxon>
        <taxon>Cimicomorpha</taxon>
        <taxon>Miridae</taxon>
        <taxon>Mirini</taxon>
        <taxon>Lygus</taxon>
    </lineage>
</organism>
<dbReference type="AlphaFoldDB" id="A0A0A9XRP0"/>
<dbReference type="EMBL" id="GDHC01015568">
    <property type="protein sequence ID" value="JAQ03061.1"/>
    <property type="molecule type" value="Transcribed_RNA"/>
</dbReference>